<organism evidence="2 3">
    <name type="scientific">Oncorhynchus mykiss</name>
    <name type="common">Rainbow trout</name>
    <name type="synonym">Salmo gairdneri</name>
    <dbReference type="NCBI Taxonomy" id="8022"/>
    <lineage>
        <taxon>Eukaryota</taxon>
        <taxon>Metazoa</taxon>
        <taxon>Chordata</taxon>
        <taxon>Craniata</taxon>
        <taxon>Vertebrata</taxon>
        <taxon>Euteleostomi</taxon>
        <taxon>Actinopterygii</taxon>
        <taxon>Neopterygii</taxon>
        <taxon>Teleostei</taxon>
        <taxon>Protacanthopterygii</taxon>
        <taxon>Salmoniformes</taxon>
        <taxon>Salmonidae</taxon>
        <taxon>Salmoninae</taxon>
        <taxon>Oncorhynchus</taxon>
    </lineage>
</organism>
<dbReference type="Gene3D" id="4.10.270.10">
    <property type="entry name" value="Myosin, subunit A"/>
    <property type="match status" value="1"/>
</dbReference>
<dbReference type="GO" id="GO:0032982">
    <property type="term" value="C:myosin filament"/>
    <property type="evidence" value="ECO:0007669"/>
    <property type="project" value="TreeGrafter"/>
</dbReference>
<name>A0A060WKP4_ONCMY</name>
<dbReference type="PaxDb" id="8022-A0A060WKP4"/>
<sequence length="176" mass="20409">MRYYFSSWHQRSTQHTTISVLCRPSRDSSALHYASTLSPYSTVQYSHTHSFSLCAGQTHDLAIRCIQKNIKKNKGVKGWPWWKLFTTVRPLIEVQLTEEQIRGKCEEIQHLKGKLEKTEKERNEVRLNSDQLESRISELSAELADERNAGESASQLLETETSERLNLEKDMKDLQV</sequence>
<dbReference type="Proteomes" id="UP000193380">
    <property type="component" value="Chromosome 12"/>
</dbReference>
<dbReference type="PANTHER" id="PTHR45615">
    <property type="entry name" value="MYOSIN HEAVY CHAIN, NON-MUSCLE"/>
    <property type="match status" value="1"/>
</dbReference>
<dbReference type="EMBL" id="FR904602">
    <property type="protein sequence ID" value="CDQ67888.1"/>
    <property type="molecule type" value="Genomic_DNA"/>
</dbReference>
<dbReference type="Gene3D" id="1.20.5.340">
    <property type="match status" value="1"/>
</dbReference>
<protein>
    <recommendedName>
        <fullName evidence="4">Myosin tail domain-containing protein</fullName>
    </recommendedName>
</protein>
<dbReference type="GO" id="GO:0016460">
    <property type="term" value="C:myosin II complex"/>
    <property type="evidence" value="ECO:0007669"/>
    <property type="project" value="TreeGrafter"/>
</dbReference>
<dbReference type="PANTHER" id="PTHR45615:SF13">
    <property type="entry name" value="UNCONVENTIONAL MYOSIN-XVIIIA"/>
    <property type="match status" value="1"/>
</dbReference>
<accession>A0A060WKP4</accession>
<reference evidence="2 3" key="1">
    <citation type="journal article" date="2014" name="Nat. Commun.">
        <title>The rainbow trout genome provides novel insights into evolution after whole-genome duplication in vertebrates.</title>
        <authorList>
            <person name="Berthelot C."/>
            <person name="Brunet F."/>
            <person name="Chalopin D."/>
            <person name="Juanchich A."/>
            <person name="Bernard M."/>
            <person name="Noel B."/>
            <person name="Bento P."/>
            <person name="Da Silva C."/>
            <person name="Labadie K."/>
            <person name="Alberti A."/>
            <person name="Aury J.M."/>
            <person name="Louis A."/>
            <person name="Dehais P."/>
            <person name="Bardou P."/>
            <person name="Montfort J."/>
            <person name="Klopp C."/>
            <person name="Cabau C."/>
            <person name="Gaspin C."/>
            <person name="Thorgaard G.H."/>
            <person name="Boussaha M."/>
            <person name="Quillet E."/>
            <person name="Guyomard R."/>
            <person name="Galiana D."/>
            <person name="Bobe J."/>
            <person name="Volff J.N."/>
            <person name="Genet C."/>
            <person name="Wincker P."/>
            <person name="Jaillon O."/>
            <person name="Roest Crollius H."/>
            <person name="Guiguen Y."/>
        </authorList>
    </citation>
    <scope>NUCLEOTIDE SEQUENCE [LARGE SCALE GENOMIC DNA]</scope>
</reference>
<dbReference type="STRING" id="8022.A0A060WKP4"/>
<gene>
    <name evidence="2" type="ORF">GSONMT00023703001</name>
</gene>
<proteinExistence type="predicted"/>
<dbReference type="GO" id="GO:0005737">
    <property type="term" value="C:cytoplasm"/>
    <property type="evidence" value="ECO:0007669"/>
    <property type="project" value="TreeGrafter"/>
</dbReference>
<feature type="region of interest" description="Disordered" evidence="1">
    <location>
        <begin position="143"/>
        <end position="176"/>
    </location>
</feature>
<evidence type="ECO:0000313" key="3">
    <source>
        <dbReference type="Proteomes" id="UP000193380"/>
    </source>
</evidence>
<feature type="compositionally biased region" description="Basic and acidic residues" evidence="1">
    <location>
        <begin position="161"/>
        <end position="176"/>
    </location>
</feature>
<evidence type="ECO:0000313" key="2">
    <source>
        <dbReference type="EMBL" id="CDQ67888.1"/>
    </source>
</evidence>
<dbReference type="AlphaFoldDB" id="A0A060WKP4"/>
<dbReference type="GO" id="GO:0051015">
    <property type="term" value="F:actin filament binding"/>
    <property type="evidence" value="ECO:0007669"/>
    <property type="project" value="TreeGrafter"/>
</dbReference>
<evidence type="ECO:0000256" key="1">
    <source>
        <dbReference type="SAM" id="MobiDB-lite"/>
    </source>
</evidence>
<evidence type="ECO:0008006" key="4">
    <source>
        <dbReference type="Google" id="ProtNLM"/>
    </source>
</evidence>
<dbReference type="GO" id="GO:0031032">
    <property type="term" value="P:actomyosin structure organization"/>
    <property type="evidence" value="ECO:0007669"/>
    <property type="project" value="TreeGrafter"/>
</dbReference>